<feature type="transmembrane region" description="Helical" evidence="1">
    <location>
        <begin position="128"/>
        <end position="148"/>
    </location>
</feature>
<dbReference type="InterPro" id="IPR010721">
    <property type="entry name" value="UstE-like"/>
</dbReference>
<dbReference type="AlphaFoldDB" id="A0A1F7X0L8"/>
<gene>
    <name evidence="2" type="ORF">A2Z67_02155</name>
</gene>
<protein>
    <submittedName>
        <fullName evidence="2">Steroid 5-alpha reductase</fullName>
    </submittedName>
</protein>
<sequence length="254" mass="29939">MNYYFVLALLLLGYMTFWFIVSVIKKRNDVADIAWGLGFVLMAWFSFYLSGYSFKALLVNGLVTIWGIRLAWHIYNRNKNKPEDSRYMEWRKSWKNFYLRSFLQVFMLQGIFLFLISLPVMFINHSVIRGFGILEIIGFLVWSLGFYFESTGDRQLKEFIANPLNKGKLMDKGLWKYSRHPNYFGEVTQWWGIFLIALSISGSFFTIIGSLTITVLILFVSGIPLLEKKYEGRPDFEEYKKRTSIFIPLPPRNR</sequence>
<keyword evidence="1" id="KW-0472">Membrane</keyword>
<dbReference type="PANTHER" id="PTHR32251">
    <property type="entry name" value="3-OXO-5-ALPHA-STEROID 4-DEHYDROGENASE"/>
    <property type="match status" value="1"/>
</dbReference>
<dbReference type="PROSITE" id="PS50244">
    <property type="entry name" value="S5A_REDUCTASE"/>
    <property type="match status" value="1"/>
</dbReference>
<dbReference type="Pfam" id="PF06966">
    <property type="entry name" value="DUF1295"/>
    <property type="match status" value="1"/>
</dbReference>
<dbReference type="GO" id="GO:0016020">
    <property type="term" value="C:membrane"/>
    <property type="evidence" value="ECO:0007669"/>
    <property type="project" value="TreeGrafter"/>
</dbReference>
<evidence type="ECO:0000256" key="1">
    <source>
        <dbReference type="SAM" id="Phobius"/>
    </source>
</evidence>
<feature type="transmembrane region" description="Helical" evidence="1">
    <location>
        <begin position="6"/>
        <end position="24"/>
    </location>
</feature>
<accession>A0A1F7X0L8</accession>
<dbReference type="PANTHER" id="PTHR32251:SF17">
    <property type="entry name" value="STEROID 5-ALPHA REDUCTASE C-TERMINAL DOMAIN-CONTAINING PROTEIN"/>
    <property type="match status" value="1"/>
</dbReference>
<dbReference type="EMBL" id="MGFQ01000043">
    <property type="protein sequence ID" value="OGM08511.1"/>
    <property type="molecule type" value="Genomic_DNA"/>
</dbReference>
<feature type="transmembrane region" description="Helical" evidence="1">
    <location>
        <begin position="33"/>
        <end position="51"/>
    </location>
</feature>
<reference evidence="2 3" key="1">
    <citation type="journal article" date="2016" name="Nat. Commun.">
        <title>Thousands of microbial genomes shed light on interconnected biogeochemical processes in an aquifer system.</title>
        <authorList>
            <person name="Anantharaman K."/>
            <person name="Brown C.T."/>
            <person name="Hug L.A."/>
            <person name="Sharon I."/>
            <person name="Castelle C.J."/>
            <person name="Probst A.J."/>
            <person name="Thomas B.C."/>
            <person name="Singh A."/>
            <person name="Wilkins M.J."/>
            <person name="Karaoz U."/>
            <person name="Brodie E.L."/>
            <person name="Williams K.H."/>
            <person name="Hubbard S.S."/>
            <person name="Banfield J.F."/>
        </authorList>
    </citation>
    <scope>NUCLEOTIDE SEQUENCE [LARGE SCALE GENOMIC DNA]</scope>
</reference>
<proteinExistence type="predicted"/>
<comment type="caution">
    <text evidence="2">The sequence shown here is derived from an EMBL/GenBank/DDBJ whole genome shotgun (WGS) entry which is preliminary data.</text>
</comment>
<feature type="transmembrane region" description="Helical" evidence="1">
    <location>
        <begin position="183"/>
        <end position="201"/>
    </location>
</feature>
<evidence type="ECO:0000313" key="3">
    <source>
        <dbReference type="Proteomes" id="UP000176939"/>
    </source>
</evidence>
<dbReference type="Gene3D" id="1.20.120.1630">
    <property type="match status" value="1"/>
</dbReference>
<name>A0A1F7X0L8_9BACT</name>
<feature type="transmembrane region" description="Helical" evidence="1">
    <location>
        <begin position="207"/>
        <end position="226"/>
    </location>
</feature>
<keyword evidence="1" id="KW-1133">Transmembrane helix</keyword>
<dbReference type="Proteomes" id="UP000176939">
    <property type="component" value="Unassembled WGS sequence"/>
</dbReference>
<organism evidence="2 3">
    <name type="scientific">Candidatus Woesebacteria bacterium RBG_13_36_22</name>
    <dbReference type="NCBI Taxonomy" id="1802478"/>
    <lineage>
        <taxon>Bacteria</taxon>
        <taxon>Candidatus Woeseibacteriota</taxon>
    </lineage>
</organism>
<feature type="transmembrane region" description="Helical" evidence="1">
    <location>
        <begin position="57"/>
        <end position="76"/>
    </location>
</feature>
<feature type="transmembrane region" description="Helical" evidence="1">
    <location>
        <begin position="97"/>
        <end position="122"/>
    </location>
</feature>
<keyword evidence="1" id="KW-0812">Transmembrane</keyword>
<evidence type="ECO:0000313" key="2">
    <source>
        <dbReference type="EMBL" id="OGM08511.1"/>
    </source>
</evidence>